<dbReference type="InterPro" id="IPR037294">
    <property type="entry name" value="ABC_BtuC-like"/>
</dbReference>
<dbReference type="Pfam" id="PF01032">
    <property type="entry name" value="FecCD"/>
    <property type="match status" value="1"/>
</dbReference>
<comment type="subcellular location">
    <subcellularLocation>
        <location evidence="1">Cell membrane</location>
        <topology evidence="1">Multi-pass membrane protein</topology>
    </subcellularLocation>
</comment>
<dbReference type="CDD" id="cd06550">
    <property type="entry name" value="TM_ABC_iron-siderophores_like"/>
    <property type="match status" value="1"/>
</dbReference>
<keyword evidence="5 8" id="KW-0812">Transmembrane</keyword>
<accession>A0A7W9S1Q1</accession>
<keyword evidence="10" id="KW-1185">Reference proteome</keyword>
<protein>
    <submittedName>
        <fullName evidence="9">Iron complex transport system permease protein</fullName>
    </submittedName>
</protein>
<evidence type="ECO:0000313" key="9">
    <source>
        <dbReference type="EMBL" id="MBB6011363.1"/>
    </source>
</evidence>
<dbReference type="GO" id="GO:0033214">
    <property type="term" value="P:siderophore-iron import into cell"/>
    <property type="evidence" value="ECO:0007669"/>
    <property type="project" value="TreeGrafter"/>
</dbReference>
<evidence type="ECO:0000256" key="5">
    <source>
        <dbReference type="ARBA" id="ARBA00022692"/>
    </source>
</evidence>
<keyword evidence="7 8" id="KW-0472">Membrane</keyword>
<organism evidence="9 10">
    <name type="scientific">Aquamicrobium lusatiense</name>
    <dbReference type="NCBI Taxonomy" id="89772"/>
    <lineage>
        <taxon>Bacteria</taxon>
        <taxon>Pseudomonadati</taxon>
        <taxon>Pseudomonadota</taxon>
        <taxon>Alphaproteobacteria</taxon>
        <taxon>Hyphomicrobiales</taxon>
        <taxon>Phyllobacteriaceae</taxon>
        <taxon>Aquamicrobium</taxon>
    </lineage>
</organism>
<feature type="transmembrane region" description="Helical" evidence="8">
    <location>
        <begin position="269"/>
        <end position="290"/>
    </location>
</feature>
<dbReference type="PANTHER" id="PTHR30472">
    <property type="entry name" value="FERRIC ENTEROBACTIN TRANSPORT SYSTEM PERMEASE PROTEIN"/>
    <property type="match status" value="1"/>
</dbReference>
<feature type="transmembrane region" description="Helical" evidence="8">
    <location>
        <begin position="87"/>
        <end position="105"/>
    </location>
</feature>
<evidence type="ECO:0000256" key="3">
    <source>
        <dbReference type="ARBA" id="ARBA00022448"/>
    </source>
</evidence>
<dbReference type="InterPro" id="IPR000522">
    <property type="entry name" value="ABC_transptr_permease_BtuC"/>
</dbReference>
<evidence type="ECO:0000256" key="4">
    <source>
        <dbReference type="ARBA" id="ARBA00022475"/>
    </source>
</evidence>
<keyword evidence="4" id="KW-1003">Cell membrane</keyword>
<evidence type="ECO:0000256" key="8">
    <source>
        <dbReference type="SAM" id="Phobius"/>
    </source>
</evidence>
<name>A0A7W9S1Q1_9HYPH</name>
<evidence type="ECO:0000256" key="6">
    <source>
        <dbReference type="ARBA" id="ARBA00022989"/>
    </source>
</evidence>
<keyword evidence="3" id="KW-0813">Transport</keyword>
<dbReference type="Proteomes" id="UP000533306">
    <property type="component" value="Unassembled WGS sequence"/>
</dbReference>
<gene>
    <name evidence="9" type="ORF">HNR59_000708</name>
</gene>
<evidence type="ECO:0000256" key="1">
    <source>
        <dbReference type="ARBA" id="ARBA00004651"/>
    </source>
</evidence>
<evidence type="ECO:0000313" key="10">
    <source>
        <dbReference type="Proteomes" id="UP000533306"/>
    </source>
</evidence>
<keyword evidence="6 8" id="KW-1133">Transmembrane helix</keyword>
<comment type="similarity">
    <text evidence="2">Belongs to the binding-protein-dependent transport system permease family. FecCD subfamily.</text>
</comment>
<dbReference type="GO" id="GO:0005886">
    <property type="term" value="C:plasma membrane"/>
    <property type="evidence" value="ECO:0007669"/>
    <property type="project" value="UniProtKB-SubCell"/>
</dbReference>
<evidence type="ECO:0000256" key="7">
    <source>
        <dbReference type="ARBA" id="ARBA00023136"/>
    </source>
</evidence>
<dbReference type="RefSeq" id="WP_183826068.1">
    <property type="nucleotide sequence ID" value="NZ_JACHEU010000001.1"/>
</dbReference>
<evidence type="ECO:0000256" key="2">
    <source>
        <dbReference type="ARBA" id="ARBA00007935"/>
    </source>
</evidence>
<feature type="transmembrane region" description="Helical" evidence="8">
    <location>
        <begin position="111"/>
        <end position="129"/>
    </location>
</feature>
<dbReference type="PANTHER" id="PTHR30472:SF27">
    <property type="entry name" value="PETROBACTIN IMPORT SYSTEM PERMEASE PROTEIN YCLN"/>
    <property type="match status" value="1"/>
</dbReference>
<feature type="transmembrane region" description="Helical" evidence="8">
    <location>
        <begin position="138"/>
        <end position="160"/>
    </location>
</feature>
<dbReference type="AlphaFoldDB" id="A0A7W9S1Q1"/>
<feature type="transmembrane region" description="Helical" evidence="8">
    <location>
        <begin position="55"/>
        <end position="75"/>
    </location>
</feature>
<dbReference type="EMBL" id="JACHEU010000001">
    <property type="protein sequence ID" value="MBB6011363.1"/>
    <property type="molecule type" value="Genomic_DNA"/>
</dbReference>
<reference evidence="9 10" key="1">
    <citation type="submission" date="2020-08" db="EMBL/GenBank/DDBJ databases">
        <title>Genomic Encyclopedia of Type Strains, Phase IV (KMG-IV): sequencing the most valuable type-strain genomes for metagenomic binning, comparative biology and taxonomic classification.</title>
        <authorList>
            <person name="Goeker M."/>
        </authorList>
    </citation>
    <scope>NUCLEOTIDE SEQUENCE [LARGE SCALE GENOMIC DNA]</scope>
    <source>
        <strain evidence="9 10">DSM 11099</strain>
    </source>
</reference>
<feature type="transmembrane region" description="Helical" evidence="8">
    <location>
        <begin position="296"/>
        <end position="315"/>
    </location>
</feature>
<dbReference type="Gene3D" id="1.10.3470.10">
    <property type="entry name" value="ABC transporter involved in vitamin B12 uptake, BtuC"/>
    <property type="match status" value="1"/>
</dbReference>
<dbReference type="GO" id="GO:0022857">
    <property type="term" value="F:transmembrane transporter activity"/>
    <property type="evidence" value="ECO:0007669"/>
    <property type="project" value="InterPro"/>
</dbReference>
<sequence length="322" mass="33986">MKASGLAFSALLVLVLAVASLFVGVSDVSLATLFSGEADGRALHVLLASRLPRTVALILAGSAMAVCGTIMQMLVRNRFVEPSTAGTVESASLGFLVIVLVAPGLPVIGRMAVAALFALAGTMLFLAILRRIPLRSTLMVPLVGIMLGGVISAVTSFLAYRFDMLQSLGAWTTGDFSAVLRGRYELLWIAFGLTCLAYFAADRLTVAGMGEDFTTNVGLNYRRVALFGLSIVSVVTAVVVVTVGMIPFLGLIVPNIVSMIVGDNLRRSLPWVAVLGSGIVLACDIIGRIVLYPFEIPIGTVVGVFGSAAFLYLLLRRNARVF</sequence>
<proteinExistence type="inferred from homology"/>
<comment type="caution">
    <text evidence="9">The sequence shown here is derived from an EMBL/GenBank/DDBJ whole genome shotgun (WGS) entry which is preliminary data.</text>
</comment>
<feature type="transmembrane region" description="Helical" evidence="8">
    <location>
        <begin position="224"/>
        <end position="257"/>
    </location>
</feature>
<dbReference type="SUPFAM" id="SSF81345">
    <property type="entry name" value="ABC transporter involved in vitamin B12 uptake, BtuC"/>
    <property type="match status" value="1"/>
</dbReference>